<proteinExistence type="predicted"/>
<reference evidence="2 3" key="1">
    <citation type="submission" date="2019-03" db="EMBL/GenBank/DDBJ databases">
        <title>Genomic Encyclopedia of Archaeal and Bacterial Type Strains, Phase II (KMG-II): from individual species to whole genera.</title>
        <authorList>
            <person name="Goeker M."/>
        </authorList>
    </citation>
    <scope>NUCLEOTIDE SEQUENCE [LARGE SCALE GENOMIC DNA]</scope>
    <source>
        <strain evidence="2 3">DSM 45499</strain>
    </source>
</reference>
<evidence type="ECO:0000313" key="3">
    <source>
        <dbReference type="Proteomes" id="UP000294927"/>
    </source>
</evidence>
<evidence type="ECO:0000259" key="1">
    <source>
        <dbReference type="SMART" id="SM00923"/>
    </source>
</evidence>
<sequence>MSEMSYVVVTNAEEQYSIWPAHREPPQGWTARTAAGDKESCLTHIREHWVDMRPRSLRG</sequence>
<evidence type="ECO:0000313" key="2">
    <source>
        <dbReference type="EMBL" id="TDV56265.1"/>
    </source>
</evidence>
<dbReference type="EMBL" id="SOCP01000002">
    <property type="protein sequence ID" value="TDV56265.1"/>
    <property type="molecule type" value="Genomic_DNA"/>
</dbReference>
<dbReference type="InterPro" id="IPR037407">
    <property type="entry name" value="MLP_fam"/>
</dbReference>
<dbReference type="Proteomes" id="UP000294927">
    <property type="component" value="Unassembled WGS sequence"/>
</dbReference>
<feature type="domain" description="MbtH-like" evidence="1">
    <location>
        <begin position="1"/>
        <end position="47"/>
    </location>
</feature>
<dbReference type="GO" id="GO:0019290">
    <property type="term" value="P:siderophore biosynthetic process"/>
    <property type="evidence" value="ECO:0007669"/>
    <property type="project" value="TreeGrafter"/>
</dbReference>
<dbReference type="RefSeq" id="WP_133901528.1">
    <property type="nucleotide sequence ID" value="NZ_SOCP01000002.1"/>
</dbReference>
<dbReference type="SUPFAM" id="SSF160582">
    <property type="entry name" value="MbtH-like"/>
    <property type="match status" value="1"/>
</dbReference>
<dbReference type="GO" id="GO:0005829">
    <property type="term" value="C:cytosol"/>
    <property type="evidence" value="ECO:0007669"/>
    <property type="project" value="TreeGrafter"/>
</dbReference>
<dbReference type="AlphaFoldDB" id="A0A4R7W2C7"/>
<keyword evidence="3" id="KW-1185">Reference proteome</keyword>
<dbReference type="Gene3D" id="3.90.820.10">
    <property type="entry name" value="Structural Genomics, Unknown Function 30-nov-00 1gh9 Mol_id"/>
    <property type="match status" value="1"/>
</dbReference>
<dbReference type="PANTHER" id="PTHR38444:SF1">
    <property type="entry name" value="ENTEROBACTIN BIOSYNTHESIS PROTEIN YBDZ"/>
    <property type="match status" value="1"/>
</dbReference>
<dbReference type="SMART" id="SM00923">
    <property type="entry name" value="MbtH"/>
    <property type="match status" value="1"/>
</dbReference>
<dbReference type="Pfam" id="PF03621">
    <property type="entry name" value="MbtH"/>
    <property type="match status" value="1"/>
</dbReference>
<organism evidence="2 3">
    <name type="scientific">Actinophytocola oryzae</name>
    <dbReference type="NCBI Taxonomy" id="502181"/>
    <lineage>
        <taxon>Bacteria</taxon>
        <taxon>Bacillati</taxon>
        <taxon>Actinomycetota</taxon>
        <taxon>Actinomycetes</taxon>
        <taxon>Pseudonocardiales</taxon>
        <taxon>Pseudonocardiaceae</taxon>
    </lineage>
</organism>
<comment type="caution">
    <text evidence="2">The sequence shown here is derived from an EMBL/GenBank/DDBJ whole genome shotgun (WGS) entry which is preliminary data.</text>
</comment>
<dbReference type="InterPro" id="IPR038020">
    <property type="entry name" value="MbtH-like_sf"/>
</dbReference>
<dbReference type="InterPro" id="IPR005153">
    <property type="entry name" value="MbtH-like_dom"/>
</dbReference>
<gene>
    <name evidence="2" type="ORF">CLV71_102331</name>
</gene>
<dbReference type="OrthoDB" id="7584480at2"/>
<accession>A0A4R7W2C7</accession>
<protein>
    <submittedName>
        <fullName evidence="2">MbtH protein</fullName>
    </submittedName>
</protein>
<dbReference type="PANTHER" id="PTHR38444">
    <property type="entry name" value="ENTEROBACTIN BIOSYNTHESIS PROTEIN YBDZ"/>
    <property type="match status" value="1"/>
</dbReference>
<name>A0A4R7W2C7_9PSEU</name>